<reference evidence="1 2" key="1">
    <citation type="submission" date="2024-02" db="EMBL/GenBank/DDBJ databases">
        <authorList>
            <person name="Vignale AGUSTIN F."/>
            <person name="Sosa J E."/>
            <person name="Modenutti C."/>
        </authorList>
    </citation>
    <scope>NUCLEOTIDE SEQUENCE [LARGE SCALE GENOMIC DNA]</scope>
</reference>
<comment type="caution">
    <text evidence="1">The sequence shown here is derived from an EMBL/GenBank/DDBJ whole genome shotgun (WGS) entry which is preliminary data.</text>
</comment>
<accession>A0ABC8V0D7</accession>
<evidence type="ECO:0000313" key="1">
    <source>
        <dbReference type="EMBL" id="CAK9186337.1"/>
    </source>
</evidence>
<sequence>MACNPNGGCLEETWSKVVHPRTYDTRYQMLMLPNKNRDNKMGIRLIGIVHAKQRLKSTISSKNSMVSTSTDVPKGHLAVYVGES</sequence>
<evidence type="ECO:0000313" key="2">
    <source>
        <dbReference type="Proteomes" id="UP001642360"/>
    </source>
</evidence>
<feature type="non-terminal residue" evidence="1">
    <location>
        <position position="84"/>
    </location>
</feature>
<dbReference type="EMBL" id="CAUOFW020009546">
    <property type="protein sequence ID" value="CAK9186337.1"/>
    <property type="molecule type" value="Genomic_DNA"/>
</dbReference>
<keyword evidence="2" id="KW-1185">Reference proteome</keyword>
<dbReference type="AlphaFoldDB" id="A0ABC8V0D7"/>
<organism evidence="1 2">
    <name type="scientific">Ilex paraguariensis</name>
    <name type="common">yerba mate</name>
    <dbReference type="NCBI Taxonomy" id="185542"/>
    <lineage>
        <taxon>Eukaryota</taxon>
        <taxon>Viridiplantae</taxon>
        <taxon>Streptophyta</taxon>
        <taxon>Embryophyta</taxon>
        <taxon>Tracheophyta</taxon>
        <taxon>Spermatophyta</taxon>
        <taxon>Magnoliopsida</taxon>
        <taxon>eudicotyledons</taxon>
        <taxon>Gunneridae</taxon>
        <taxon>Pentapetalae</taxon>
        <taxon>asterids</taxon>
        <taxon>campanulids</taxon>
        <taxon>Aquifoliales</taxon>
        <taxon>Aquifoliaceae</taxon>
        <taxon>Ilex</taxon>
    </lineage>
</organism>
<gene>
    <name evidence="1" type="ORF">ILEXP_LOCUS56827</name>
</gene>
<protein>
    <submittedName>
        <fullName evidence="1">Uncharacterized protein</fullName>
    </submittedName>
</protein>
<name>A0ABC8V0D7_9AQUA</name>
<proteinExistence type="predicted"/>
<dbReference type="Proteomes" id="UP001642360">
    <property type="component" value="Unassembled WGS sequence"/>
</dbReference>